<dbReference type="HOGENOM" id="CLU_645270_0_0_9"/>
<protein>
    <submittedName>
        <fullName evidence="1">Uncharacterized protein</fullName>
    </submittedName>
</protein>
<dbReference type="AlphaFoldDB" id="K1M454"/>
<reference evidence="1 2" key="1">
    <citation type="submission" date="2012-07" db="EMBL/GenBank/DDBJ databases">
        <title>The Genome Sequence of Lactobacillus crispatus FB077-07.</title>
        <authorList>
            <consortium name="The Broad Institute Genome Sequencing Platform"/>
            <person name="Earl A."/>
            <person name="Ward D."/>
            <person name="Feldgarden M."/>
            <person name="Gevers D."/>
            <person name="Saerens B."/>
            <person name="Vaneechoutte M."/>
            <person name="Walker B."/>
            <person name="Young S.K."/>
            <person name="Zeng Q."/>
            <person name="Gargeya S."/>
            <person name="Fitzgerald M."/>
            <person name="Haas B."/>
            <person name="Abouelleil A."/>
            <person name="Alvarado L."/>
            <person name="Arachchi H.M."/>
            <person name="Berlin A.M."/>
            <person name="Chapman S.B."/>
            <person name="Goldberg J."/>
            <person name="Griggs A."/>
            <person name="Gujja S."/>
            <person name="Hansen M."/>
            <person name="Howarth C."/>
            <person name="Imamovic A."/>
            <person name="Larimer J."/>
            <person name="McCowen C."/>
            <person name="Montmayeur A."/>
            <person name="Murphy C."/>
            <person name="Neiman D."/>
            <person name="Pearson M."/>
            <person name="Priest M."/>
            <person name="Roberts A."/>
            <person name="Saif S."/>
            <person name="Shea T."/>
            <person name="Sisk P."/>
            <person name="Sykes S."/>
            <person name="Wortman J."/>
            <person name="Nusbaum C."/>
            <person name="Birren B."/>
        </authorList>
    </citation>
    <scope>NUCLEOTIDE SEQUENCE [LARGE SCALE GENOMIC DNA]</scope>
    <source>
        <strain evidence="1 2">FB077-07</strain>
    </source>
</reference>
<dbReference type="EMBL" id="AGZG01000115">
    <property type="protein sequence ID" value="EKB62171.1"/>
    <property type="molecule type" value="Genomic_DNA"/>
</dbReference>
<dbReference type="RefSeq" id="WP_005729880.1">
    <property type="nucleotide sequence ID" value="NZ_JH932275.1"/>
</dbReference>
<proteinExistence type="predicted"/>
<sequence length="439" mass="50018">MAKLTLNVEALVSQDLTKRLLFQQAISQNNSACVLALNDIYLAEAKKLLQGKALFVDDYPNDFFLDHKILNDTAKRNALARAYIVSFNSIREVKLAPVFISGMLLLLDQISLAKKVTVFDVLTQWQQSDDEQILHEINHMNVEGLNKTQTDILMAIIQSLGVDRMQSFRSLLKKFWRIHAKYATGGKFHSPTDWIGKNQLVIIPASKADVNSYARLVFNFALENRMVTLIDSDVPQKAYLPFIADLKSTMYISSTKNLSGLQVSNLAYQASKLNMSIQSFDAELFTNWLGRYYPALIGDYSLRDFERVFAEFKLAGYLNAFISVEDNTLILIRIDENNQLVKQKFSLKPILEQLDKAIPAKVTKQDGSQDIMAQLQNVLKNQSDLQTLILNKLQEIEQEFNAHNQQQLTPAKLPDIMSDSEVINDEFEKALARQRERKE</sequence>
<accession>K1M454</accession>
<evidence type="ECO:0000313" key="2">
    <source>
        <dbReference type="Proteomes" id="UP000004722"/>
    </source>
</evidence>
<organism evidence="1 2">
    <name type="scientific">Lactobacillus crispatus FB077-07</name>
    <dbReference type="NCBI Taxonomy" id="883092"/>
    <lineage>
        <taxon>Bacteria</taxon>
        <taxon>Bacillati</taxon>
        <taxon>Bacillota</taxon>
        <taxon>Bacilli</taxon>
        <taxon>Lactobacillales</taxon>
        <taxon>Lactobacillaceae</taxon>
        <taxon>Lactobacillus</taxon>
    </lineage>
</organism>
<dbReference type="Proteomes" id="UP000004722">
    <property type="component" value="Unassembled WGS sequence"/>
</dbReference>
<dbReference type="OrthoDB" id="10021402at2"/>
<dbReference type="PATRIC" id="fig|883092.3.peg.2378"/>
<gene>
    <name evidence="1" type="ORF">HMPREF9249_02394</name>
</gene>
<name>K1M454_9LACO</name>
<comment type="caution">
    <text evidence="1">The sequence shown here is derived from an EMBL/GenBank/DDBJ whole genome shotgun (WGS) entry which is preliminary data.</text>
</comment>
<evidence type="ECO:0000313" key="1">
    <source>
        <dbReference type="EMBL" id="EKB62171.1"/>
    </source>
</evidence>